<evidence type="ECO:0000313" key="3">
    <source>
        <dbReference type="Proteomes" id="UP001501442"/>
    </source>
</evidence>
<dbReference type="Pfam" id="PF13460">
    <property type="entry name" value="NAD_binding_10"/>
    <property type="match status" value="1"/>
</dbReference>
<feature type="domain" description="NAD(P)-binding" evidence="1">
    <location>
        <begin position="8"/>
        <end position="201"/>
    </location>
</feature>
<dbReference type="PANTHER" id="PTHR43355">
    <property type="entry name" value="FLAVIN REDUCTASE (NADPH)"/>
    <property type="match status" value="1"/>
</dbReference>
<proteinExistence type="predicted"/>
<sequence>MSRLIVFGAAGRTGEVIVREALHAGHAVTAAVRDPGRFSPDFGVEAARRLSVARADVRDPAEVRAALAGHDVVVSAIGPAGRSAHGLYSGTARSLVAAMTATGVRRLLTISSAGVRDDDPGFPLWYRAVAHTLLKELYGDMRRMETIIRESPLDWTFVRPTRLTDTPATGEYRVGEGITPPRGRMIARTDLARFIVRELEEGRWSRKAPTLAR</sequence>
<dbReference type="RefSeq" id="WP_345438356.1">
    <property type="nucleotide sequence ID" value="NZ_BAABHK010000015.1"/>
</dbReference>
<dbReference type="InterPro" id="IPR036291">
    <property type="entry name" value="NAD(P)-bd_dom_sf"/>
</dbReference>
<dbReference type="Gene3D" id="3.40.50.720">
    <property type="entry name" value="NAD(P)-binding Rossmann-like Domain"/>
    <property type="match status" value="1"/>
</dbReference>
<name>A0ABP8UM10_9ACTN</name>
<evidence type="ECO:0000259" key="1">
    <source>
        <dbReference type="Pfam" id="PF13460"/>
    </source>
</evidence>
<reference evidence="3" key="1">
    <citation type="journal article" date="2019" name="Int. J. Syst. Evol. Microbiol.">
        <title>The Global Catalogue of Microorganisms (GCM) 10K type strain sequencing project: providing services to taxonomists for standard genome sequencing and annotation.</title>
        <authorList>
            <consortium name="The Broad Institute Genomics Platform"/>
            <consortium name="The Broad Institute Genome Sequencing Center for Infectious Disease"/>
            <person name="Wu L."/>
            <person name="Ma J."/>
        </authorList>
    </citation>
    <scope>NUCLEOTIDE SEQUENCE [LARGE SCALE GENOMIC DNA]</scope>
    <source>
        <strain evidence="3">JCM 17939</strain>
    </source>
</reference>
<dbReference type="SUPFAM" id="SSF51735">
    <property type="entry name" value="NAD(P)-binding Rossmann-fold domains"/>
    <property type="match status" value="1"/>
</dbReference>
<dbReference type="PANTHER" id="PTHR43355:SF2">
    <property type="entry name" value="FLAVIN REDUCTASE (NADPH)"/>
    <property type="match status" value="1"/>
</dbReference>
<organism evidence="2 3">
    <name type="scientific">Actinoallomurus vinaceus</name>
    <dbReference type="NCBI Taxonomy" id="1080074"/>
    <lineage>
        <taxon>Bacteria</taxon>
        <taxon>Bacillati</taxon>
        <taxon>Actinomycetota</taxon>
        <taxon>Actinomycetes</taxon>
        <taxon>Streptosporangiales</taxon>
        <taxon>Thermomonosporaceae</taxon>
        <taxon>Actinoallomurus</taxon>
    </lineage>
</organism>
<accession>A0ABP8UM10</accession>
<dbReference type="Proteomes" id="UP001501442">
    <property type="component" value="Unassembled WGS sequence"/>
</dbReference>
<evidence type="ECO:0000313" key="2">
    <source>
        <dbReference type="EMBL" id="GAA4635412.1"/>
    </source>
</evidence>
<gene>
    <name evidence="2" type="ORF">GCM10023196_080790</name>
</gene>
<comment type="caution">
    <text evidence="2">The sequence shown here is derived from an EMBL/GenBank/DDBJ whole genome shotgun (WGS) entry which is preliminary data.</text>
</comment>
<dbReference type="InterPro" id="IPR016040">
    <property type="entry name" value="NAD(P)-bd_dom"/>
</dbReference>
<dbReference type="CDD" id="cd05244">
    <property type="entry name" value="BVR-B_like_SDR_a"/>
    <property type="match status" value="1"/>
</dbReference>
<dbReference type="EMBL" id="BAABHK010000015">
    <property type="protein sequence ID" value="GAA4635412.1"/>
    <property type="molecule type" value="Genomic_DNA"/>
</dbReference>
<keyword evidence="3" id="KW-1185">Reference proteome</keyword>
<protein>
    <submittedName>
        <fullName evidence="2">NAD(P)H-binding protein</fullName>
    </submittedName>
</protein>
<dbReference type="InterPro" id="IPR051606">
    <property type="entry name" value="Polyketide_Oxido-like"/>
</dbReference>